<evidence type="ECO:0000256" key="9">
    <source>
        <dbReference type="SAM" id="Phobius"/>
    </source>
</evidence>
<dbReference type="PROSITE" id="PS51202">
    <property type="entry name" value="RCK_C"/>
    <property type="match status" value="1"/>
</dbReference>
<dbReference type="GO" id="GO:0005886">
    <property type="term" value="C:plasma membrane"/>
    <property type="evidence" value="ECO:0007669"/>
    <property type="project" value="UniProtKB-SubCell"/>
</dbReference>
<organism evidence="11 12">
    <name type="scientific">Mangrovibacillus cuniculi</name>
    <dbReference type="NCBI Taxonomy" id="2593652"/>
    <lineage>
        <taxon>Bacteria</taxon>
        <taxon>Bacillati</taxon>
        <taxon>Bacillota</taxon>
        <taxon>Bacilli</taxon>
        <taxon>Bacillales</taxon>
        <taxon>Bacillaceae</taxon>
        <taxon>Mangrovibacillus</taxon>
    </lineage>
</organism>
<dbReference type="KEGG" id="mcui:G8O30_12890"/>
<evidence type="ECO:0000256" key="5">
    <source>
        <dbReference type="ARBA" id="ARBA00022692"/>
    </source>
</evidence>
<dbReference type="NCBIfam" id="NF003716">
    <property type="entry name" value="PRK05326.1-3"/>
    <property type="match status" value="1"/>
</dbReference>
<feature type="transmembrane region" description="Helical" evidence="9">
    <location>
        <begin position="291"/>
        <end position="315"/>
    </location>
</feature>
<reference evidence="11 12" key="1">
    <citation type="submission" date="2019-07" db="EMBL/GenBank/DDBJ databases">
        <title>Genome sequence of 2 isolates from Red Sea Mangroves.</title>
        <authorList>
            <person name="Sefrji F."/>
            <person name="Michoud G."/>
            <person name="Merlino G."/>
            <person name="Daffonchio D."/>
        </authorList>
    </citation>
    <scope>NUCLEOTIDE SEQUENCE [LARGE SCALE GENOMIC DNA]</scope>
    <source>
        <strain evidence="11 12">R1DC41</strain>
    </source>
</reference>
<dbReference type="SUPFAM" id="SSF116726">
    <property type="entry name" value="TrkA C-terminal domain-like"/>
    <property type="match status" value="1"/>
</dbReference>
<comment type="subcellular location">
    <subcellularLocation>
        <location evidence="1">Cell membrane</location>
        <topology evidence="1">Multi-pass membrane protein</topology>
    </subcellularLocation>
</comment>
<feature type="domain" description="RCK C-terminal" evidence="10">
    <location>
        <begin position="396"/>
        <end position="477"/>
    </location>
</feature>
<evidence type="ECO:0000313" key="11">
    <source>
        <dbReference type="EMBL" id="QPC47789.1"/>
    </source>
</evidence>
<keyword evidence="5 9" id="KW-0812">Transmembrane</keyword>
<keyword evidence="3" id="KW-0050">Antiport</keyword>
<proteinExistence type="predicted"/>
<dbReference type="AlphaFoldDB" id="A0A7S8CD41"/>
<keyword evidence="8 9" id="KW-0472">Membrane</keyword>
<keyword evidence="12" id="KW-1185">Reference proteome</keyword>
<feature type="transmembrane region" description="Helical" evidence="9">
    <location>
        <begin position="116"/>
        <end position="135"/>
    </location>
</feature>
<evidence type="ECO:0000256" key="7">
    <source>
        <dbReference type="ARBA" id="ARBA00023065"/>
    </source>
</evidence>
<evidence type="ECO:0000313" key="12">
    <source>
        <dbReference type="Proteomes" id="UP000593626"/>
    </source>
</evidence>
<keyword evidence="2" id="KW-0813">Transport</keyword>
<protein>
    <submittedName>
        <fullName evidence="11">Potassium/proton antiporter</fullName>
    </submittedName>
</protein>
<feature type="transmembrane region" description="Helical" evidence="9">
    <location>
        <begin position="327"/>
        <end position="347"/>
    </location>
</feature>
<dbReference type="EMBL" id="CP049742">
    <property type="protein sequence ID" value="QPC47789.1"/>
    <property type="molecule type" value="Genomic_DNA"/>
</dbReference>
<dbReference type="InterPro" id="IPR006153">
    <property type="entry name" value="Cation/H_exchanger_TM"/>
</dbReference>
<feature type="transmembrane region" description="Helical" evidence="9">
    <location>
        <begin position="31"/>
        <end position="47"/>
    </location>
</feature>
<keyword evidence="6 9" id="KW-1133">Transmembrane helix</keyword>
<sequence length="480" mass="51943">MLGDSMIFLAGLILLIGVLTTKFSNKIGVPSLILFLAVGMFLSQFYYFDNAQISQVVGIFALIVILFEGGLQTKWREVKPVIAPSLSLATIGVLLTASIVGIAAKFILDLSWLEGLLIGAIVGSTDAAAVFAAIGSKNIRPRLASTLEAESGTNDPMAVFLTISLIELIQFPELSAWALLWDFVLQMGLGTLFGLLTGVGAVWALNKINLDSSGLYPIFALGCAVFTYGVTALLGGSGLLAVYLMAVFIGNRDIAYRHSIFRFNEGFAWMMQIVMFIILGLLVFVDELIYIAWQGILLSIILMLVARPVGVFISMIRSKFSLKEKTFIAWSGLKGAVPIVLATYPLLAGVENSALIFNVVFFVVLTSALIQGATISKLADKLGLAGADKVVPPHSMELVSMGKTNTDMMEIQVKKDSPVISKNLQSIILPEETLITAIIRGDCVVTPRGNTVIEEDDILYVLVPKKLRERTKILLQGNEE</sequence>
<evidence type="ECO:0000259" key="10">
    <source>
        <dbReference type="PROSITE" id="PS51202"/>
    </source>
</evidence>
<dbReference type="NCBIfam" id="NF003715">
    <property type="entry name" value="PRK05326.1-2"/>
    <property type="match status" value="1"/>
</dbReference>
<evidence type="ECO:0000256" key="1">
    <source>
        <dbReference type="ARBA" id="ARBA00004651"/>
    </source>
</evidence>
<dbReference type="RefSeq" id="WP_239672466.1">
    <property type="nucleotide sequence ID" value="NZ_CP049742.1"/>
</dbReference>
<dbReference type="Gene3D" id="3.30.70.1450">
    <property type="entry name" value="Regulator of K+ conductance, C-terminal domain"/>
    <property type="match status" value="1"/>
</dbReference>
<feature type="transmembrane region" description="Helical" evidence="9">
    <location>
        <begin position="83"/>
        <end position="104"/>
    </location>
</feature>
<dbReference type="Gene3D" id="1.20.1530.20">
    <property type="match status" value="1"/>
</dbReference>
<dbReference type="Pfam" id="PF00999">
    <property type="entry name" value="Na_H_Exchanger"/>
    <property type="match status" value="1"/>
</dbReference>
<keyword evidence="7" id="KW-0406">Ion transport</keyword>
<dbReference type="GO" id="GO:0008324">
    <property type="term" value="F:monoatomic cation transmembrane transporter activity"/>
    <property type="evidence" value="ECO:0007669"/>
    <property type="project" value="InterPro"/>
</dbReference>
<evidence type="ECO:0000256" key="2">
    <source>
        <dbReference type="ARBA" id="ARBA00022448"/>
    </source>
</evidence>
<dbReference type="Proteomes" id="UP000593626">
    <property type="component" value="Chromosome"/>
</dbReference>
<evidence type="ECO:0000256" key="3">
    <source>
        <dbReference type="ARBA" id="ARBA00022449"/>
    </source>
</evidence>
<name>A0A7S8CD41_9BACI</name>
<feature type="transmembrane region" description="Helical" evidence="9">
    <location>
        <begin position="218"/>
        <end position="246"/>
    </location>
</feature>
<dbReference type="GO" id="GO:0015297">
    <property type="term" value="F:antiporter activity"/>
    <property type="evidence" value="ECO:0007669"/>
    <property type="project" value="UniProtKB-KW"/>
</dbReference>
<dbReference type="InterPro" id="IPR036721">
    <property type="entry name" value="RCK_C_sf"/>
</dbReference>
<dbReference type="PANTHER" id="PTHR32507">
    <property type="entry name" value="NA(+)/H(+) ANTIPORTER 1"/>
    <property type="match status" value="1"/>
</dbReference>
<feature type="transmembrane region" description="Helical" evidence="9">
    <location>
        <begin position="6"/>
        <end position="24"/>
    </location>
</feature>
<feature type="transmembrane region" description="Helical" evidence="9">
    <location>
        <begin position="183"/>
        <end position="206"/>
    </location>
</feature>
<dbReference type="GO" id="GO:0006813">
    <property type="term" value="P:potassium ion transport"/>
    <property type="evidence" value="ECO:0007669"/>
    <property type="project" value="InterPro"/>
</dbReference>
<keyword evidence="4" id="KW-1003">Cell membrane</keyword>
<dbReference type="Pfam" id="PF02080">
    <property type="entry name" value="TrkA_C"/>
    <property type="match status" value="1"/>
</dbReference>
<evidence type="ECO:0000256" key="6">
    <source>
        <dbReference type="ARBA" id="ARBA00022989"/>
    </source>
</evidence>
<gene>
    <name evidence="11" type="ORF">G8O30_12890</name>
</gene>
<feature type="transmembrane region" description="Helical" evidence="9">
    <location>
        <begin position="53"/>
        <end position="71"/>
    </location>
</feature>
<accession>A0A7S8CD41</accession>
<feature type="transmembrane region" description="Helical" evidence="9">
    <location>
        <begin position="267"/>
        <end position="285"/>
    </location>
</feature>
<dbReference type="InterPro" id="IPR038770">
    <property type="entry name" value="Na+/solute_symporter_sf"/>
</dbReference>
<evidence type="ECO:0000256" key="8">
    <source>
        <dbReference type="ARBA" id="ARBA00023136"/>
    </source>
</evidence>
<feature type="transmembrane region" description="Helical" evidence="9">
    <location>
        <begin position="353"/>
        <end position="373"/>
    </location>
</feature>
<evidence type="ECO:0000256" key="4">
    <source>
        <dbReference type="ARBA" id="ARBA00022475"/>
    </source>
</evidence>
<dbReference type="PANTHER" id="PTHR32507:SF7">
    <property type="entry name" value="K(+)_H(+) ANTIPORTER NHAP2"/>
    <property type="match status" value="1"/>
</dbReference>
<dbReference type="InterPro" id="IPR006037">
    <property type="entry name" value="RCK_C"/>
</dbReference>
<dbReference type="GO" id="GO:1902600">
    <property type="term" value="P:proton transmembrane transport"/>
    <property type="evidence" value="ECO:0007669"/>
    <property type="project" value="InterPro"/>
</dbReference>